<evidence type="ECO:0000313" key="4">
    <source>
        <dbReference type="Proteomes" id="UP000308092"/>
    </source>
</evidence>
<reference evidence="3 4" key="1">
    <citation type="submission" date="2019-03" db="EMBL/GenBank/DDBJ databases">
        <title>The genome sequence of a newly discovered highly antifungal drug resistant Aspergillus species, Aspergillus tanneri NIH 1004.</title>
        <authorList>
            <person name="Mounaud S."/>
            <person name="Singh I."/>
            <person name="Joardar V."/>
            <person name="Pakala S."/>
            <person name="Pakala S."/>
            <person name="Venepally P."/>
            <person name="Hoover J."/>
            <person name="Nierman W."/>
            <person name="Chung J."/>
            <person name="Losada L."/>
        </authorList>
    </citation>
    <scope>NUCLEOTIDE SEQUENCE [LARGE SCALE GENOMIC DNA]</scope>
    <source>
        <strain evidence="3 4">NIH1004</strain>
    </source>
</reference>
<feature type="transmembrane region" description="Helical" evidence="2">
    <location>
        <begin position="249"/>
        <end position="275"/>
    </location>
</feature>
<sequence>MRRGTIDLDTKMLGSWDAARPTTVWAVALLLFGFGQLTPVVALRTTHGSPCVDECNQRSNSTTGSDIVCLDGDFSDTARGSKFQSCVECQLRSNYSDEASGQTDVDWGLYNLRYAFTTCVYGFPENINNMSSQCTVNCQSLDLAVEYDLKNPSGNNFDSWCGSTAFADNVISDCESCYNLTSGQIYMANWSNVAYVVLEALRYNCHFPVPSGKEFPINPTRIFSQSLLPESTVDLINPSGTSGSGVKNLALVIALPILGFIILVCTLAVGCFFFIRSRRRKARRERASGHLHARWNDTTISTPGQGNWGQYHDMYSPGTQHGYGAGFNFVDSDGREQQTVGFSKSHYASASESSMQAPSTTYSVEKEKGVEPQHYSGAPPSQKQ</sequence>
<keyword evidence="2" id="KW-1133">Transmembrane helix</keyword>
<keyword evidence="4" id="KW-1185">Reference proteome</keyword>
<evidence type="ECO:0008006" key="5">
    <source>
        <dbReference type="Google" id="ProtNLM"/>
    </source>
</evidence>
<dbReference type="VEuPathDB" id="FungiDB:EYZ11_000758"/>
<keyword evidence="2" id="KW-0472">Membrane</keyword>
<dbReference type="AlphaFoldDB" id="A0A4S3JW66"/>
<evidence type="ECO:0000256" key="2">
    <source>
        <dbReference type="SAM" id="Phobius"/>
    </source>
</evidence>
<feature type="compositionally biased region" description="Low complexity" evidence="1">
    <location>
        <begin position="343"/>
        <end position="354"/>
    </location>
</feature>
<proteinExistence type="predicted"/>
<accession>A0A4S3JW66</accession>
<dbReference type="EMBL" id="SOSA01000012">
    <property type="protein sequence ID" value="THC99708.1"/>
    <property type="molecule type" value="Genomic_DNA"/>
</dbReference>
<dbReference type="Proteomes" id="UP000308092">
    <property type="component" value="Unassembled WGS sequence"/>
</dbReference>
<feature type="region of interest" description="Disordered" evidence="1">
    <location>
        <begin position="340"/>
        <end position="384"/>
    </location>
</feature>
<gene>
    <name evidence="3" type="ORF">EYZ11_000758</name>
</gene>
<name>A0A4S3JW66_9EURO</name>
<evidence type="ECO:0000313" key="3">
    <source>
        <dbReference type="EMBL" id="THC99708.1"/>
    </source>
</evidence>
<protein>
    <recommendedName>
        <fullName evidence="5">LPXTG-domain-containing protein</fullName>
    </recommendedName>
</protein>
<organism evidence="3 4">
    <name type="scientific">Aspergillus tanneri</name>
    <dbReference type="NCBI Taxonomy" id="1220188"/>
    <lineage>
        <taxon>Eukaryota</taxon>
        <taxon>Fungi</taxon>
        <taxon>Dikarya</taxon>
        <taxon>Ascomycota</taxon>
        <taxon>Pezizomycotina</taxon>
        <taxon>Eurotiomycetes</taxon>
        <taxon>Eurotiomycetidae</taxon>
        <taxon>Eurotiales</taxon>
        <taxon>Aspergillaceae</taxon>
        <taxon>Aspergillus</taxon>
        <taxon>Aspergillus subgen. Circumdati</taxon>
    </lineage>
</organism>
<keyword evidence="2" id="KW-0812">Transmembrane</keyword>
<comment type="caution">
    <text evidence="3">The sequence shown here is derived from an EMBL/GenBank/DDBJ whole genome shotgun (WGS) entry which is preliminary data.</text>
</comment>
<evidence type="ECO:0000256" key="1">
    <source>
        <dbReference type="SAM" id="MobiDB-lite"/>
    </source>
</evidence>